<dbReference type="Proteomes" id="UP000314982">
    <property type="component" value="Unassembled WGS sequence"/>
</dbReference>
<keyword evidence="6" id="KW-0804">Transcription</keyword>
<proteinExistence type="inferred from homology"/>
<keyword evidence="10" id="KW-1185">Reference proteome</keyword>
<evidence type="ECO:0000256" key="4">
    <source>
        <dbReference type="ARBA" id="ARBA00023015"/>
    </source>
</evidence>
<evidence type="ECO:0000256" key="5">
    <source>
        <dbReference type="ARBA" id="ARBA00023159"/>
    </source>
</evidence>
<evidence type="ECO:0000313" key="9">
    <source>
        <dbReference type="Ensembl" id="ENSHHUP00000071687.1"/>
    </source>
</evidence>
<evidence type="ECO:0000256" key="7">
    <source>
        <dbReference type="ARBA" id="ARBA00023242"/>
    </source>
</evidence>
<comment type="subcellular location">
    <subcellularLocation>
        <location evidence="1">Nucleus</location>
    </subcellularLocation>
</comment>
<evidence type="ECO:0000256" key="3">
    <source>
        <dbReference type="ARBA" id="ARBA00019693"/>
    </source>
</evidence>
<name>A0A4W5Q6T0_9TELE</name>
<dbReference type="InterPro" id="IPR021429">
    <property type="entry name" value="Mediator_Med24"/>
</dbReference>
<evidence type="ECO:0000256" key="1">
    <source>
        <dbReference type="ARBA" id="ARBA00004123"/>
    </source>
</evidence>
<dbReference type="GeneTree" id="ENSGT00390000016438"/>
<dbReference type="AlphaFoldDB" id="A0A4W5Q6T0"/>
<dbReference type="PANTHER" id="PTHR12898:SF1">
    <property type="entry name" value="MEDIATOR OF RNA POLYMERASE II TRANSCRIPTION SUBUNIT 24"/>
    <property type="match status" value="1"/>
</dbReference>
<evidence type="ECO:0000256" key="2">
    <source>
        <dbReference type="ARBA" id="ARBA00007864"/>
    </source>
</evidence>
<dbReference type="Ensembl" id="ENSHHUT00000074071.1">
    <property type="protein sequence ID" value="ENSHHUP00000071687.1"/>
    <property type="gene ID" value="ENSHHUG00000042113.1"/>
</dbReference>
<comment type="similarity">
    <text evidence="2">Belongs to the Mediator complex subunit 24 family.</text>
</comment>
<keyword evidence="4" id="KW-0805">Transcription regulation</keyword>
<reference evidence="9" key="2">
    <citation type="submission" date="2025-08" db="UniProtKB">
        <authorList>
            <consortium name="Ensembl"/>
        </authorList>
    </citation>
    <scope>IDENTIFICATION</scope>
</reference>
<evidence type="ECO:0000256" key="6">
    <source>
        <dbReference type="ARBA" id="ARBA00023163"/>
    </source>
</evidence>
<reference evidence="9" key="3">
    <citation type="submission" date="2025-09" db="UniProtKB">
        <authorList>
            <consortium name="Ensembl"/>
        </authorList>
    </citation>
    <scope>IDENTIFICATION</scope>
</reference>
<sequence length="159" mass="17318">MRLARSWPTGWWSCFTAFSAWTPSRSPCWATSCSQTRSTGTAWQTLPGRSSDRSMSTSLSASQLHTVNMRDPLNCVLANLFLGSKTAGPHTQFVQSFMKECVECLEQGSCGSILQFMPFTMVSELVKLPALAKPKVVLGITDLTLPLGRRVAAKASSPL</sequence>
<keyword evidence="5" id="KW-0010">Activator</keyword>
<dbReference type="GO" id="GO:0016592">
    <property type="term" value="C:mediator complex"/>
    <property type="evidence" value="ECO:0007669"/>
    <property type="project" value="InterPro"/>
</dbReference>
<keyword evidence="7" id="KW-0539">Nucleus</keyword>
<organism evidence="9 10">
    <name type="scientific">Hucho hucho</name>
    <name type="common">huchen</name>
    <dbReference type="NCBI Taxonomy" id="62062"/>
    <lineage>
        <taxon>Eukaryota</taxon>
        <taxon>Metazoa</taxon>
        <taxon>Chordata</taxon>
        <taxon>Craniata</taxon>
        <taxon>Vertebrata</taxon>
        <taxon>Euteleostomi</taxon>
        <taxon>Actinopterygii</taxon>
        <taxon>Neopterygii</taxon>
        <taxon>Teleostei</taxon>
        <taxon>Protacanthopterygii</taxon>
        <taxon>Salmoniformes</taxon>
        <taxon>Salmonidae</taxon>
        <taxon>Salmoninae</taxon>
        <taxon>Hucho</taxon>
    </lineage>
</organism>
<dbReference type="PANTHER" id="PTHR12898">
    <property type="entry name" value="MEDIATOR OF RNA POLYMERASE II TRANSCRIPTION SUBUNIT 24"/>
    <property type="match status" value="1"/>
</dbReference>
<evidence type="ECO:0000256" key="8">
    <source>
        <dbReference type="ARBA" id="ARBA00031960"/>
    </source>
</evidence>
<protein>
    <recommendedName>
        <fullName evidence="3">Mediator of RNA polymerase II transcription subunit 24</fullName>
    </recommendedName>
    <alternativeName>
        <fullName evidence="8">Mediator complex subunit 24</fullName>
    </alternativeName>
</protein>
<evidence type="ECO:0000313" key="10">
    <source>
        <dbReference type="Proteomes" id="UP000314982"/>
    </source>
</evidence>
<reference evidence="10" key="1">
    <citation type="submission" date="2018-06" db="EMBL/GenBank/DDBJ databases">
        <title>Genome assembly of Danube salmon.</title>
        <authorList>
            <person name="Macqueen D.J."/>
            <person name="Gundappa M.K."/>
        </authorList>
    </citation>
    <scope>NUCLEOTIDE SEQUENCE [LARGE SCALE GENOMIC DNA]</scope>
</reference>
<dbReference type="Pfam" id="PF11277">
    <property type="entry name" value="Med24_N"/>
    <property type="match status" value="1"/>
</dbReference>
<accession>A0A4W5Q6T0</accession>
<dbReference type="GO" id="GO:0060261">
    <property type="term" value="P:positive regulation of transcription initiation by RNA polymerase II"/>
    <property type="evidence" value="ECO:0007669"/>
    <property type="project" value="TreeGrafter"/>
</dbReference>
<dbReference type="STRING" id="62062.ENSHHUP00000071687"/>
<dbReference type="GO" id="GO:0003712">
    <property type="term" value="F:transcription coregulator activity"/>
    <property type="evidence" value="ECO:0007669"/>
    <property type="project" value="TreeGrafter"/>
</dbReference>